<name>G8JYV5_RHOFA</name>
<dbReference type="AlphaFoldDB" id="G8JYV5"/>
<reference evidence="1" key="3">
    <citation type="journal article" date="2011" name="Annu. Rev. Phytopathol.">
        <title>A successful bacterial coup d'etat: how Rhodococcus fascians redirects plant development.</title>
        <authorList>
            <person name="Stes E."/>
            <person name="Vandeputte O.M."/>
            <person name="El Jaziri M."/>
            <person name="Holsters M."/>
            <person name="Vereecke D."/>
        </authorList>
    </citation>
    <scope>NUCLEOTIDE SEQUENCE</scope>
    <source>
        <strain evidence="1">D188</strain>
        <plasmid evidence="1">pFiD188</plasmid>
    </source>
</reference>
<geneLocation type="plasmid" evidence="1">
    <name>pFiD188</name>
</geneLocation>
<sequence>MTITSILADPSSTVVAEGIIEWANNKGAEVQGLIRTLVGVGVAGFIAAIAFKSHFAIAKTLVAIVVGGALIWVMWNITAVKDSVGDELPGSASPQSSEVVVVPDPIAAFI</sequence>
<reference evidence="1" key="1">
    <citation type="journal article" date="2009" name="Proc. Natl. Acad. Sci. U.S.A.">
        <title>Identification of Rhodococcus fascians cytokinins and their modus operandi to reshape the plant.</title>
        <authorList>
            <person name="Pertry I."/>
            <person name="Vaclavikova K."/>
            <person name="Depuydt S."/>
            <person name="Galuszka P."/>
            <person name="Spichal L."/>
            <person name="Temmerman W."/>
            <person name="Stes E."/>
            <person name="Schmulling T."/>
            <person name="Kakimoto T."/>
            <person name="Van Montagu M.C."/>
            <person name="Strnad M."/>
            <person name="Holsters M."/>
            <person name="Tarkowski P."/>
            <person name="Vereecke D."/>
        </authorList>
    </citation>
    <scope>NUCLEOTIDE SEQUENCE</scope>
    <source>
        <strain evidence="1">D188</strain>
        <plasmid evidence="1">pFiD188</plasmid>
    </source>
</reference>
<reference evidence="1" key="2">
    <citation type="journal article" date="2010" name="Mol. Plant Microbe Interact.">
        <title>Rhodococcus fascians impacts plant development through the dynamic fas-mediated production of a cytokinin mix.</title>
        <authorList>
            <person name="Pertry I."/>
            <person name="Vaclavikova K."/>
            <person name="Gemrotova M."/>
            <person name="Spichal L."/>
            <person name="Galuszka P."/>
            <person name="Depuydt S."/>
            <person name="Temmerman W."/>
            <person name="Stes E."/>
            <person name="De Keyser A."/>
            <person name="Riefler M."/>
            <person name="Biondi S."/>
            <person name="Novak O."/>
            <person name="Schmulling T."/>
            <person name="Strnad M."/>
            <person name="Tarkowski P."/>
            <person name="Holsters M."/>
            <person name="Vereecke D."/>
        </authorList>
    </citation>
    <scope>NUCLEOTIDE SEQUENCE</scope>
    <source>
        <strain evidence="1">D188</strain>
        <plasmid evidence="1">pFiD188</plasmid>
    </source>
</reference>
<proteinExistence type="predicted"/>
<dbReference type="PATRIC" id="fig|1051973.4.peg.4999"/>
<protein>
    <submittedName>
        <fullName evidence="1">Uncharacterized protein</fullName>
    </submittedName>
</protein>
<gene>
    <name evidence="1" type="ORF">pFi_090</name>
</gene>
<dbReference type="RefSeq" id="WP_015586144.1">
    <property type="nucleotide sequence ID" value="NC_021080.1"/>
</dbReference>
<reference evidence="1" key="4">
    <citation type="submission" date="2011-06" db="EMBL/GenBank/DDBJ databases">
        <authorList>
            <person name="Vereecke D.M."/>
        </authorList>
    </citation>
    <scope>NUCLEOTIDE SEQUENCE</scope>
    <source>
        <strain evidence="1">D188</strain>
        <plasmid evidence="1">pFiD188</plasmid>
    </source>
</reference>
<accession>G8JYV5</accession>
<dbReference type="KEGG" id="rfa:A3L23_04955"/>
<reference evidence="1" key="5">
    <citation type="journal article" date="2012" name="Mol. Plant Microbe Interact.">
        <title>pFiD188, the linear virulence plasmid of Rhodococcus fascians D188.</title>
        <authorList>
            <person name="Francis I."/>
            <person name="De Keyser A."/>
            <person name="De Backer P."/>
            <person name="Simon-Mateo C."/>
            <person name="Kalkus J."/>
            <person name="Pertry I."/>
            <person name="Ardiles-Diaz W."/>
            <person name="De Rycke R."/>
            <person name="Vandeputte O.M."/>
            <person name="El Jaziri M."/>
            <person name="Holsters M."/>
            <person name="Vereecke D."/>
        </authorList>
    </citation>
    <scope>NUCLEOTIDE SEQUENCE</scope>
    <source>
        <strain evidence="1">D188</strain>
        <plasmid evidence="1">pFiD188</plasmid>
    </source>
</reference>
<organism evidence="1">
    <name type="scientific">Rhodococcoides fascians D188</name>
    <dbReference type="NCBI Taxonomy" id="1051973"/>
    <lineage>
        <taxon>Bacteria</taxon>
        <taxon>Bacillati</taxon>
        <taxon>Actinomycetota</taxon>
        <taxon>Actinomycetes</taxon>
        <taxon>Mycobacteriales</taxon>
        <taxon>Nocardiaceae</taxon>
        <taxon>Rhodococcoides</taxon>
    </lineage>
</organism>
<dbReference type="EMBL" id="JN093097">
    <property type="protein sequence ID" value="AET25226.1"/>
    <property type="molecule type" value="Genomic_DNA"/>
</dbReference>
<evidence type="ECO:0000313" key="1">
    <source>
        <dbReference type="EMBL" id="AET25226.1"/>
    </source>
</evidence>
<keyword evidence="1" id="KW-0614">Plasmid</keyword>